<dbReference type="EMBL" id="KN834830">
    <property type="protein sequence ID" value="KIK53349.1"/>
    <property type="molecule type" value="Genomic_DNA"/>
</dbReference>
<dbReference type="Gene3D" id="3.90.1150.10">
    <property type="entry name" value="Aspartate Aminotransferase, domain 1"/>
    <property type="match status" value="1"/>
</dbReference>
<feature type="transmembrane region" description="Helical" evidence="1">
    <location>
        <begin position="20"/>
        <end position="41"/>
    </location>
</feature>
<keyword evidence="1" id="KW-0472">Membrane</keyword>
<dbReference type="AlphaFoldDB" id="A0A0D0BUU4"/>
<reference evidence="2 3" key="1">
    <citation type="submission" date="2014-04" db="EMBL/GenBank/DDBJ databases">
        <title>Evolutionary Origins and Diversification of the Mycorrhizal Mutualists.</title>
        <authorList>
            <consortium name="DOE Joint Genome Institute"/>
            <consortium name="Mycorrhizal Genomics Consortium"/>
            <person name="Kohler A."/>
            <person name="Kuo A."/>
            <person name="Nagy L.G."/>
            <person name="Floudas D."/>
            <person name="Copeland A."/>
            <person name="Barry K.W."/>
            <person name="Cichocki N."/>
            <person name="Veneault-Fourrey C."/>
            <person name="LaButti K."/>
            <person name="Lindquist E.A."/>
            <person name="Lipzen A."/>
            <person name="Lundell T."/>
            <person name="Morin E."/>
            <person name="Murat C."/>
            <person name="Riley R."/>
            <person name="Ohm R."/>
            <person name="Sun H."/>
            <person name="Tunlid A."/>
            <person name="Henrissat B."/>
            <person name="Grigoriev I.V."/>
            <person name="Hibbett D.S."/>
            <person name="Martin F."/>
        </authorList>
    </citation>
    <scope>NUCLEOTIDE SEQUENCE [LARGE SCALE GENOMIC DNA]</scope>
    <source>
        <strain evidence="2 3">FD-317 M1</strain>
    </source>
</reference>
<dbReference type="InterPro" id="IPR015422">
    <property type="entry name" value="PyrdxlP-dep_Trfase_small"/>
</dbReference>
<dbReference type="SUPFAM" id="SSF53383">
    <property type="entry name" value="PLP-dependent transferases"/>
    <property type="match status" value="1"/>
</dbReference>
<evidence type="ECO:0000313" key="2">
    <source>
        <dbReference type="EMBL" id="KIK53349.1"/>
    </source>
</evidence>
<accession>A0A0D0BUU4</accession>
<dbReference type="InterPro" id="IPR015424">
    <property type="entry name" value="PyrdxlP-dep_Trfase"/>
</dbReference>
<dbReference type="Proteomes" id="UP000053593">
    <property type="component" value="Unassembled WGS sequence"/>
</dbReference>
<keyword evidence="1" id="KW-1133">Transmembrane helix</keyword>
<gene>
    <name evidence="2" type="ORF">GYMLUDRAFT_265064</name>
</gene>
<proteinExistence type="predicted"/>
<sequence length="107" mass="12230">MCLHRLSFNSYYLHHGLDKLGLMTYGYPSSPIVPLLIFSPAKMVMFQRMMKDCKTPIITVVLVPRDNRLFCPGVRFCVSVSHTKEDIDDNLRACNELGEVFGFEAWG</sequence>
<keyword evidence="3" id="KW-1185">Reference proteome</keyword>
<name>A0A0D0BUU4_9AGAR</name>
<dbReference type="HOGENOM" id="CLU_2210364_0_0_1"/>
<protein>
    <submittedName>
        <fullName evidence="2">Uncharacterized protein</fullName>
    </submittedName>
</protein>
<evidence type="ECO:0000256" key="1">
    <source>
        <dbReference type="SAM" id="Phobius"/>
    </source>
</evidence>
<dbReference type="OrthoDB" id="3001879at2759"/>
<keyword evidence="1" id="KW-0812">Transmembrane</keyword>
<evidence type="ECO:0000313" key="3">
    <source>
        <dbReference type="Proteomes" id="UP000053593"/>
    </source>
</evidence>
<organism evidence="2 3">
    <name type="scientific">Collybiopsis luxurians FD-317 M1</name>
    <dbReference type="NCBI Taxonomy" id="944289"/>
    <lineage>
        <taxon>Eukaryota</taxon>
        <taxon>Fungi</taxon>
        <taxon>Dikarya</taxon>
        <taxon>Basidiomycota</taxon>
        <taxon>Agaricomycotina</taxon>
        <taxon>Agaricomycetes</taxon>
        <taxon>Agaricomycetidae</taxon>
        <taxon>Agaricales</taxon>
        <taxon>Marasmiineae</taxon>
        <taxon>Omphalotaceae</taxon>
        <taxon>Collybiopsis</taxon>
        <taxon>Collybiopsis luxurians</taxon>
    </lineage>
</organism>